<evidence type="ECO:0000256" key="11">
    <source>
        <dbReference type="ARBA" id="ARBA00023015"/>
    </source>
</evidence>
<dbReference type="PANTHER" id="PTHR12549:SF7">
    <property type="entry name" value="LYSINE-SPECIFIC DEMETHYLASE 3A"/>
    <property type="match status" value="1"/>
</dbReference>
<comment type="subcellular location">
    <subcellularLocation>
        <location evidence="2">Cytoplasm</location>
    </subcellularLocation>
    <subcellularLocation>
        <location evidence="1 16">Nucleus</location>
    </subcellularLocation>
</comment>
<evidence type="ECO:0000256" key="15">
    <source>
        <dbReference type="ARBA" id="ARBA00047648"/>
    </source>
</evidence>
<keyword evidence="4 16" id="KW-0479">Metal-binding</keyword>
<dbReference type="GO" id="GO:0000785">
    <property type="term" value="C:chromatin"/>
    <property type="evidence" value="ECO:0007669"/>
    <property type="project" value="TreeGrafter"/>
</dbReference>
<dbReference type="GO" id="GO:0140683">
    <property type="term" value="F:histone H3K9me/H3K9me2 demethylase activity"/>
    <property type="evidence" value="ECO:0007669"/>
    <property type="project" value="UniProtKB-EC"/>
</dbReference>
<dbReference type="GO" id="GO:0070988">
    <property type="term" value="P:demethylation"/>
    <property type="evidence" value="ECO:0007669"/>
    <property type="project" value="UniProtKB-UniRule"/>
</dbReference>
<dbReference type="InterPro" id="IPR054294">
    <property type="entry name" value="DUF7030"/>
</dbReference>
<comment type="domain">
    <text evidence="16">The JmjC domain and the C6-type zinc-finger are required for the demethylation activity.</text>
</comment>
<evidence type="ECO:0000256" key="8">
    <source>
        <dbReference type="ARBA" id="ARBA00022964"/>
    </source>
</evidence>
<evidence type="ECO:0000256" key="12">
    <source>
        <dbReference type="ARBA" id="ARBA00023163"/>
    </source>
</evidence>
<dbReference type="InterPro" id="IPR003347">
    <property type="entry name" value="JmjC_dom"/>
</dbReference>
<evidence type="ECO:0000256" key="7">
    <source>
        <dbReference type="ARBA" id="ARBA00022853"/>
    </source>
</evidence>
<evidence type="ECO:0000256" key="13">
    <source>
        <dbReference type="ARBA" id="ARBA00023242"/>
    </source>
</evidence>
<reference evidence="18" key="3">
    <citation type="submission" date="2025-09" db="UniProtKB">
        <authorList>
            <consortium name="Ensembl"/>
        </authorList>
    </citation>
    <scope>IDENTIFICATION</scope>
</reference>
<dbReference type="Pfam" id="PF22987">
    <property type="entry name" value="Tudor_KDM3B"/>
    <property type="match status" value="1"/>
</dbReference>
<dbReference type="InterPro" id="IPR045109">
    <property type="entry name" value="LSDs-like"/>
</dbReference>
<keyword evidence="13 16" id="KW-0539">Nucleus</keyword>
<dbReference type="SMART" id="SM00558">
    <property type="entry name" value="JmjC"/>
    <property type="match status" value="1"/>
</dbReference>
<keyword evidence="5" id="KW-0863">Zinc-finger</keyword>
<dbReference type="InterPro" id="IPR054504">
    <property type="entry name" value="PWWP_KDM3B"/>
</dbReference>
<evidence type="ECO:0000313" key="19">
    <source>
        <dbReference type="Proteomes" id="UP000694620"/>
    </source>
</evidence>
<dbReference type="EC" id="1.14.11.65" evidence="16"/>
<dbReference type="OrthoDB" id="1667110at2759"/>
<comment type="catalytic activity">
    <reaction evidence="15 16">
        <text>N(6),N(6)-dimethyl-L-lysyl(9)-[histone H3] + 2 2-oxoglutarate + 2 O2 = L-lysyl(9)-[histone H3] + 2 formaldehyde + 2 succinate + 2 CO2</text>
        <dbReference type="Rhea" id="RHEA:60188"/>
        <dbReference type="Rhea" id="RHEA-COMP:15541"/>
        <dbReference type="Rhea" id="RHEA-COMP:15546"/>
        <dbReference type="ChEBI" id="CHEBI:15379"/>
        <dbReference type="ChEBI" id="CHEBI:16526"/>
        <dbReference type="ChEBI" id="CHEBI:16810"/>
        <dbReference type="ChEBI" id="CHEBI:16842"/>
        <dbReference type="ChEBI" id="CHEBI:29969"/>
        <dbReference type="ChEBI" id="CHEBI:30031"/>
        <dbReference type="ChEBI" id="CHEBI:61976"/>
        <dbReference type="EC" id="1.14.11.65"/>
    </reaction>
</comment>
<reference evidence="18" key="2">
    <citation type="submission" date="2025-08" db="UniProtKB">
        <authorList>
            <consortium name="Ensembl"/>
        </authorList>
    </citation>
    <scope>IDENTIFICATION</scope>
</reference>
<keyword evidence="9" id="KW-0560">Oxidoreductase</keyword>
<dbReference type="GO" id="GO:0006357">
    <property type="term" value="P:regulation of transcription by RNA polymerase II"/>
    <property type="evidence" value="ECO:0007669"/>
    <property type="project" value="TreeGrafter"/>
</dbReference>
<dbReference type="PANTHER" id="PTHR12549">
    <property type="entry name" value="JMJC DOMAIN-CONTAINING HISTONE DEMETHYLATION PROTEIN"/>
    <property type="match status" value="1"/>
</dbReference>
<comment type="domain">
    <text evidence="16">Leu-Xaa-Xaa-Leu-Leu (LXXLL) motifs are known to mediate the association with nuclear receptors.</text>
</comment>
<organism evidence="18 19">
    <name type="scientific">Erpetoichthys calabaricus</name>
    <name type="common">Rope fish</name>
    <name type="synonym">Calamoichthys calabaricus</name>
    <dbReference type="NCBI Taxonomy" id="27687"/>
    <lineage>
        <taxon>Eukaryota</taxon>
        <taxon>Metazoa</taxon>
        <taxon>Chordata</taxon>
        <taxon>Craniata</taxon>
        <taxon>Vertebrata</taxon>
        <taxon>Euteleostomi</taxon>
        <taxon>Actinopterygii</taxon>
        <taxon>Polypteriformes</taxon>
        <taxon>Polypteridae</taxon>
        <taxon>Erpetoichthys</taxon>
    </lineage>
</organism>
<evidence type="ECO:0000256" key="4">
    <source>
        <dbReference type="ARBA" id="ARBA00022723"/>
    </source>
</evidence>
<dbReference type="GO" id="GO:0008270">
    <property type="term" value="F:zinc ion binding"/>
    <property type="evidence" value="ECO:0007669"/>
    <property type="project" value="UniProtKB-KW"/>
</dbReference>
<dbReference type="InterPro" id="IPR054503">
    <property type="entry name" value="KDM3AB_Tudor"/>
</dbReference>
<dbReference type="GeneTree" id="ENSGT00940000160135"/>
<dbReference type="GO" id="GO:0031490">
    <property type="term" value="F:chromatin DNA binding"/>
    <property type="evidence" value="ECO:0007669"/>
    <property type="project" value="TreeGrafter"/>
</dbReference>
<comment type="cofactor">
    <cofactor evidence="16">
        <name>Fe(2+)</name>
        <dbReference type="ChEBI" id="CHEBI:29033"/>
    </cofactor>
    <text evidence="16">Binds 1 Fe(2+) ion per subunit.</text>
</comment>
<dbReference type="Gene3D" id="2.60.120.650">
    <property type="entry name" value="Cupin"/>
    <property type="match status" value="1"/>
</dbReference>
<evidence type="ECO:0000256" key="5">
    <source>
        <dbReference type="ARBA" id="ARBA00022771"/>
    </source>
</evidence>
<keyword evidence="10 16" id="KW-0408">Iron</keyword>
<dbReference type="FunFam" id="2.60.120.650:FF:000004">
    <property type="entry name" value="Putative lysine-specific demethylase 3B"/>
    <property type="match status" value="1"/>
</dbReference>
<evidence type="ECO:0000256" key="3">
    <source>
        <dbReference type="ARBA" id="ARBA00022490"/>
    </source>
</evidence>
<dbReference type="Pfam" id="PF22989">
    <property type="entry name" value="DUF7030"/>
    <property type="match status" value="1"/>
</dbReference>
<keyword evidence="3" id="KW-0963">Cytoplasm</keyword>
<evidence type="ECO:0000256" key="10">
    <source>
        <dbReference type="ARBA" id="ARBA00023004"/>
    </source>
</evidence>
<dbReference type="GO" id="GO:0003712">
    <property type="term" value="F:transcription coregulator activity"/>
    <property type="evidence" value="ECO:0007669"/>
    <property type="project" value="TreeGrafter"/>
</dbReference>
<name>A0A8C4T6S8_ERPCA</name>
<keyword evidence="19" id="KW-1185">Reference proteome</keyword>
<comment type="similarity">
    <text evidence="14 16">Belongs to the JHDM2 histone demethylase family.</text>
</comment>
<evidence type="ECO:0000313" key="18">
    <source>
        <dbReference type="Ensembl" id="ENSECRP00000026432.1"/>
    </source>
</evidence>
<dbReference type="SUPFAM" id="SSF51197">
    <property type="entry name" value="Clavaminate synthase-like"/>
    <property type="match status" value="1"/>
</dbReference>
<evidence type="ECO:0000256" key="14">
    <source>
        <dbReference type="ARBA" id="ARBA00037987"/>
    </source>
</evidence>
<dbReference type="Pfam" id="PF22988">
    <property type="entry name" value="PWWP_KDM3B"/>
    <property type="match status" value="1"/>
</dbReference>
<feature type="domain" description="JmjC" evidence="17">
    <location>
        <begin position="1095"/>
        <end position="1318"/>
    </location>
</feature>
<protein>
    <recommendedName>
        <fullName evidence="16">Lysine-specific demethylase</fullName>
        <ecNumber evidence="16">1.14.11.65</ecNumber>
    </recommendedName>
</protein>
<dbReference type="PROSITE" id="PS51184">
    <property type="entry name" value="JMJC"/>
    <property type="match status" value="1"/>
</dbReference>
<dbReference type="GO" id="GO:0005737">
    <property type="term" value="C:cytoplasm"/>
    <property type="evidence" value="ECO:0007669"/>
    <property type="project" value="UniProtKB-SubCell"/>
</dbReference>
<dbReference type="Ensembl" id="ENSECRT00000026986.1">
    <property type="protein sequence ID" value="ENSECRP00000026432.1"/>
    <property type="gene ID" value="ENSECRG00000017852.1"/>
</dbReference>
<keyword evidence="8" id="KW-0223">Dioxygenase</keyword>
<keyword evidence="12" id="KW-0804">Transcription</keyword>
<evidence type="ECO:0000256" key="9">
    <source>
        <dbReference type="ARBA" id="ARBA00023002"/>
    </source>
</evidence>
<reference evidence="18" key="1">
    <citation type="submission" date="2021-06" db="EMBL/GenBank/DDBJ databases">
        <authorList>
            <consortium name="Wellcome Sanger Institute Data Sharing"/>
        </authorList>
    </citation>
    <scope>NUCLEOTIDE SEQUENCE [LARGE SCALE GENOMIC DNA]</scope>
</reference>
<dbReference type="Pfam" id="PF02373">
    <property type="entry name" value="JmjC"/>
    <property type="match status" value="1"/>
</dbReference>
<evidence type="ECO:0000256" key="6">
    <source>
        <dbReference type="ARBA" id="ARBA00022833"/>
    </source>
</evidence>
<accession>A0A8C4T6S8</accession>
<evidence type="ECO:0000256" key="2">
    <source>
        <dbReference type="ARBA" id="ARBA00004496"/>
    </source>
</evidence>
<evidence type="ECO:0000256" key="1">
    <source>
        <dbReference type="ARBA" id="ARBA00004123"/>
    </source>
</evidence>
<sequence>MCNKARPILVGKGFLCVSGDRHLKVEEIAKWDWKSGKIRAVSHKDISDQDLKVFVEFDNEDLEKRRWIKVYEPPMKVFLVEHTLTLATRKPSESSSDVLWPAVLFKPLVDTIGLVLIPVEYLILKDRSFLSQGTLQPLQGLDYLGLCVKGLEDLKKEVENWLRKQTAVQLLVQGEQNLTGFKVRVYSIESSDQWCTATVVHQDQANQIMEVQNEQLEKLNVDPSMVEVEVLSQNCDSYGTTDMKRKIQDTTAFLQAKKAKYTSEFSLQQCRDSVPGLKSIFEVSFIGQAFKLPESGKQLVPSIPSHSQDVLLGNAASAPTSVGFRQQTTPPPAHSPPSIHADIPLGNTFLKESCFLKSVTKPNTDLTTACLFRTEPNKTQNPFEVAFGTFFGSFKADKPDILPPCMGSFLAVQPNPTNEPSSDFRAKATPGPLLSEELKQLLTTNFQTTKHSGLSSVPLVPSLRPAQFEMKNPVSQESWNQKSAQNVAQICMITDKKTQIANPSTWILNSIAPVKKNEKSLTSAVDEQKVRSFPTPVSTSVPVKSVLNDDVKVKRLQKTGESFLQDGPCISVAPHLHKCRECRVSNSRRRSDDSEVFCRFFHFRKLQFAKSGILREEGFLTPDKYDSEALKLWLPIARQVKGLDLDTAKYILANIGDHFCQLVMQEKDVIASIEPHKEIAWKRAVKGVRDMCDVCETTLFNIHWVCPKCGFGVCLDCYRIKKSRKNDGKRTDVFSWMKCMKGQQHEAENLMPTQIIPGTALYDIGDIVHSVRGRWGIKANCPCANRHKLSQKPTVKEEKQMNLPVTPVSSSLATRLHNLTDALTMPSTSYACTDASATFKSTAVQNLNPFSWINEIASQNLNKENKEKALQLPAVPSELRKNSLLSAFTTPLIKSSSTLQTFNSSILTPVTNNSGSLRSLLNGEKSNSGSKSTPKVLDDIFASIVQSKAITEANKKKESTEAPKPVILNPIVVSAEVPHIWLCDGRLLCLQDPTHKNNWNIFRECWKQGQPVIVSGMHHILNEEIWKPETFYHEFGEQEAELVNCRTSSVIAGATVGDFWHGFEDLSKRLKSRDGEAMVLKLKDWPPGDDFKDMMPSRFEDLMSKIPLPEYTRRDGKLNLASRLPEYFVRPDLGPKMYNAYGLITDEDRKYGTTNLHLDVSDAANIMVYVGIPKGEINHEKEVLQTIKDGDVDDLTLKRYIEGKEKPGALWHIYAARDTDKIRQLLIKVAEEQGQENPPDHDPIHDQSWYLDRPLRKRLFQEYGVQGWAIVQFLGDVVFIPAGAAHQVHNLYSCIKVAEDFVSPEHVKHCFRLTQEFRYLSNTHTNHEDKLQVKNVIYHAVKDAVGILKAHESSMSKT</sequence>
<gene>
    <name evidence="18" type="primary">KDM3A</name>
</gene>
<proteinExistence type="inferred from homology"/>
<comment type="function">
    <text evidence="16">Histone demethylase that specifically demethylates 'Lys-9' of histone H3, thereby playing a central role in histone code.</text>
</comment>
<dbReference type="Proteomes" id="UP000694620">
    <property type="component" value="Chromosome 5"/>
</dbReference>
<evidence type="ECO:0000259" key="17">
    <source>
        <dbReference type="PROSITE" id="PS51184"/>
    </source>
</evidence>
<evidence type="ECO:0000256" key="16">
    <source>
        <dbReference type="RuleBase" id="RU369087"/>
    </source>
</evidence>
<keyword evidence="11" id="KW-0805">Transcription regulation</keyword>
<dbReference type="GO" id="GO:0000118">
    <property type="term" value="C:histone deacetylase complex"/>
    <property type="evidence" value="ECO:0007669"/>
    <property type="project" value="UniProtKB-UniRule"/>
</dbReference>
<keyword evidence="7" id="KW-0156">Chromatin regulator</keyword>
<keyword evidence="6" id="KW-0862">Zinc</keyword>